<protein>
    <submittedName>
        <fullName evidence="3">L-threonine 3-dehydrogenase</fullName>
    </submittedName>
</protein>
<dbReference type="FunFam" id="3.40.50.720:FF:000077">
    <property type="entry name" value="L-threonine 3-dehydrogenase, mitochondrial"/>
    <property type="match status" value="1"/>
</dbReference>
<name>A0AAU9C6M8_9BACT</name>
<dbReference type="AlphaFoldDB" id="A0AAU9C6M8"/>
<dbReference type="PANTHER" id="PTHR42687">
    <property type="entry name" value="L-THREONINE 3-DEHYDROGENASE"/>
    <property type="match status" value="1"/>
</dbReference>
<accession>A0AAU9C6M8</accession>
<evidence type="ECO:0000259" key="2">
    <source>
        <dbReference type="Pfam" id="PF01370"/>
    </source>
</evidence>
<dbReference type="InterPro" id="IPR036291">
    <property type="entry name" value="NAD(P)-bd_dom_sf"/>
</dbReference>
<organism evidence="3 4">
    <name type="scientific">Fulvitalea axinellae</name>
    <dbReference type="NCBI Taxonomy" id="1182444"/>
    <lineage>
        <taxon>Bacteria</taxon>
        <taxon>Pseudomonadati</taxon>
        <taxon>Bacteroidota</taxon>
        <taxon>Cytophagia</taxon>
        <taxon>Cytophagales</taxon>
        <taxon>Persicobacteraceae</taxon>
        <taxon>Fulvitalea</taxon>
    </lineage>
</organism>
<dbReference type="KEGG" id="fax:FUAX_01180"/>
<feature type="domain" description="NAD-dependent epimerase/dehydratase" evidence="2">
    <location>
        <begin position="4"/>
        <end position="232"/>
    </location>
</feature>
<gene>
    <name evidence="3" type="primary">ltd</name>
    <name evidence="3" type="ORF">FUAX_01180</name>
</gene>
<dbReference type="PANTHER" id="PTHR42687:SF1">
    <property type="entry name" value="L-THREONINE 3-DEHYDROGENASE, MITOCHONDRIAL"/>
    <property type="match status" value="1"/>
</dbReference>
<dbReference type="InterPro" id="IPR051225">
    <property type="entry name" value="NAD(P)_epim/dehydratase"/>
</dbReference>
<dbReference type="RefSeq" id="WP_338392999.1">
    <property type="nucleotide sequence ID" value="NZ_AP025314.1"/>
</dbReference>
<evidence type="ECO:0000313" key="4">
    <source>
        <dbReference type="Proteomes" id="UP001348817"/>
    </source>
</evidence>
<evidence type="ECO:0000256" key="1">
    <source>
        <dbReference type="ARBA" id="ARBA00007637"/>
    </source>
</evidence>
<sequence>MNRILITGAFGQLGSEITDELRTKYGESNVVASDISKDHPKAKEGIFEYLDVTDAERLEEIVEKHGITQIYHLAALLSSVGESKPQMAWDINMNGLVNVLEIARKRNLDKVYWPSSIAVFGPDSPKQDTPQNTIMNPTTMYGISKLAGEKLCEYYHAKFGVDVRSIRYPGLIGWKALPGGGTTDYAVDIYHKAVNNEPFECFLAKGTALPMMYMDDAVRGTIELMEAPAEKIKVRTSYNFSAISFTPEEILASIQKIVPELEMTHNPDHRQGIAESWPQSIADDHARKDWGWTPEFDLDRMSEDIIKNLREIYYAQKEA</sequence>
<dbReference type="Pfam" id="PF01370">
    <property type="entry name" value="Epimerase"/>
    <property type="match status" value="1"/>
</dbReference>
<evidence type="ECO:0000313" key="3">
    <source>
        <dbReference type="EMBL" id="BDD07686.1"/>
    </source>
</evidence>
<dbReference type="EMBL" id="AP025314">
    <property type="protein sequence ID" value="BDD07686.1"/>
    <property type="molecule type" value="Genomic_DNA"/>
</dbReference>
<keyword evidence="4" id="KW-1185">Reference proteome</keyword>
<dbReference type="Gene3D" id="3.40.50.720">
    <property type="entry name" value="NAD(P)-binding Rossmann-like Domain"/>
    <property type="match status" value="1"/>
</dbReference>
<dbReference type="SUPFAM" id="SSF51735">
    <property type="entry name" value="NAD(P)-binding Rossmann-fold domains"/>
    <property type="match status" value="1"/>
</dbReference>
<comment type="similarity">
    <text evidence="1">Belongs to the NAD(P)-dependent epimerase/dehydratase family.</text>
</comment>
<dbReference type="InterPro" id="IPR001509">
    <property type="entry name" value="Epimerase_deHydtase"/>
</dbReference>
<dbReference type="Proteomes" id="UP001348817">
    <property type="component" value="Chromosome"/>
</dbReference>
<proteinExistence type="inferred from homology"/>
<dbReference type="GO" id="GO:0008743">
    <property type="term" value="F:L-threonine 3-dehydrogenase activity"/>
    <property type="evidence" value="ECO:0007669"/>
    <property type="project" value="TreeGrafter"/>
</dbReference>
<reference evidence="3 4" key="1">
    <citation type="submission" date="2021-12" db="EMBL/GenBank/DDBJ databases">
        <title>Genome sequencing of bacteria with rrn-lacking chromosome and rrn-plasmid.</title>
        <authorList>
            <person name="Anda M."/>
            <person name="Iwasaki W."/>
        </authorList>
    </citation>
    <scope>NUCLEOTIDE SEQUENCE [LARGE SCALE GENOMIC DNA]</scope>
    <source>
        <strain evidence="3 4">DSM 100852</strain>
    </source>
</reference>
<dbReference type="GO" id="GO:0006567">
    <property type="term" value="P:L-threonine catabolic process"/>
    <property type="evidence" value="ECO:0007669"/>
    <property type="project" value="TreeGrafter"/>
</dbReference>